<dbReference type="RefSeq" id="WP_203987349.1">
    <property type="nucleotide sequence ID" value="NZ_BOPG01000006.1"/>
</dbReference>
<dbReference type="SUPFAM" id="SSF52540">
    <property type="entry name" value="P-loop containing nucleoside triphosphate hydrolases"/>
    <property type="match status" value="1"/>
</dbReference>
<dbReference type="SMART" id="SM00382">
    <property type="entry name" value="AAA"/>
    <property type="match status" value="1"/>
</dbReference>
<reference evidence="3" key="1">
    <citation type="submission" date="2021-01" db="EMBL/GenBank/DDBJ databases">
        <title>Whole genome shotgun sequence of Virgisporangium aurantiacum NBRC 16421.</title>
        <authorList>
            <person name="Komaki H."/>
            <person name="Tamura T."/>
        </authorList>
    </citation>
    <scope>NUCLEOTIDE SEQUENCE</scope>
    <source>
        <strain evidence="3">NBRC 16421</strain>
    </source>
</reference>
<dbReference type="Proteomes" id="UP000612585">
    <property type="component" value="Unassembled WGS sequence"/>
</dbReference>
<dbReference type="Pfam" id="PF13424">
    <property type="entry name" value="TPR_12"/>
    <property type="match status" value="1"/>
</dbReference>
<sequence>MRDLIVALHQLYVAAGRPSGRIISRTAFKTPGVERVSHETAIGFLRGRSVPAGFGRLKAVVVVLNDLSTPRGDPEAVITRFNALWAAAIEAGTAPVAETTVVKSTPEPVKTPTPDEPVVDRLIGTAPPSNPLFTGREALLEAVHQHHLEHPGTPLVLFGPSGAGKTQLAREYARRFGDAYLESWWVAGGDYQAARASMVALAERLGPARPDDEQTIDAALSRLDSYLVIFDGVEGTAIRQLLPRIGGHVIVTTRDPAWANDGSYHHIGVPDFDLTEAVRYLRDRDARLTPAAATDLARAVGPLPLAVEQAVAVRLEEDTEDDLLARFDGPDPWPATTPMHYPQTVEALVRSTMDRLATTHPDAATVLELFAWFGPAPVPVPLLRQGRSDDLPSGLAAILGNPIHLRRTVATIVATGLVRLFTEGERMEMQPLVRLALRATLSPQASDRAMRGVHAILADANPGPPDTLAILEMHRAMAPHLLPAGLVGSDLPRAQQAVYDQIRYHYLDNRFAHARDLGEAAVAAWQQPDLLGPDHHLVMLATRELANALRALGRYEQSRNLAETTYTQLRSDPRYGPGHVDTLAMAASYAADLRIAGAYPEALSRDEDTHARLTQFHGANAERTARYHQNVAIDLRLLGRFDEAAAIDEAELAVHRTRGDAHRVTLQSVHALAADLYGLGQYEQALALQRPALDLARRTLDETDGVVLAATRMVAVLQRRLGNARAAVELLLPAYEACVTVFGAKHEHPMATAMSLANALRERGQTGQAYPQALETVPLYQKVLGARNPLTLAAEVNFAAILRGQGKLQAAWHANDVALQRLRDAVGERHPFTVVAMINLATDLALNGDTAGAHAMSEQAYAVALEVCGPRHPDALAAAANLALDRAAAGQREVSDLRDQTLVGLRWALGPKHPMVRRVAQGERVVCDIEPPST</sequence>
<dbReference type="Gene3D" id="3.40.50.300">
    <property type="entry name" value="P-loop containing nucleotide triphosphate hydrolases"/>
    <property type="match status" value="1"/>
</dbReference>
<name>A0A8J4DX88_9ACTN</name>
<dbReference type="SUPFAM" id="SSF48452">
    <property type="entry name" value="TPR-like"/>
    <property type="match status" value="2"/>
</dbReference>
<evidence type="ECO:0000313" key="3">
    <source>
        <dbReference type="EMBL" id="GIJ53306.1"/>
    </source>
</evidence>
<accession>A0A8J4DX88</accession>
<proteinExistence type="predicted"/>
<protein>
    <recommendedName>
        <fullName evidence="2">AAA+ ATPase domain-containing protein</fullName>
    </recommendedName>
</protein>
<dbReference type="InterPro" id="IPR053137">
    <property type="entry name" value="NLR-like"/>
</dbReference>
<evidence type="ECO:0000259" key="2">
    <source>
        <dbReference type="SMART" id="SM00382"/>
    </source>
</evidence>
<dbReference type="PANTHER" id="PTHR46082">
    <property type="entry name" value="ATP/GTP-BINDING PROTEIN-RELATED"/>
    <property type="match status" value="1"/>
</dbReference>
<dbReference type="Pfam" id="PF13374">
    <property type="entry name" value="TPR_10"/>
    <property type="match status" value="1"/>
</dbReference>
<feature type="domain" description="AAA+ ATPase" evidence="2">
    <location>
        <begin position="151"/>
        <end position="273"/>
    </location>
</feature>
<dbReference type="Gene3D" id="1.25.40.10">
    <property type="entry name" value="Tetratricopeptide repeat domain"/>
    <property type="match status" value="3"/>
</dbReference>
<dbReference type="EMBL" id="BOPG01000006">
    <property type="protein sequence ID" value="GIJ53306.1"/>
    <property type="molecule type" value="Genomic_DNA"/>
</dbReference>
<keyword evidence="4" id="KW-1185">Reference proteome</keyword>
<gene>
    <name evidence="3" type="ORF">Vau01_008220</name>
</gene>
<dbReference type="NCBIfam" id="NF040586">
    <property type="entry name" value="FxSxx_TPR"/>
    <property type="match status" value="1"/>
</dbReference>
<dbReference type="InterPro" id="IPR011990">
    <property type="entry name" value="TPR-like_helical_dom_sf"/>
</dbReference>
<dbReference type="PANTHER" id="PTHR46082:SF6">
    <property type="entry name" value="AAA+ ATPASE DOMAIN-CONTAINING PROTEIN-RELATED"/>
    <property type="match status" value="1"/>
</dbReference>
<evidence type="ECO:0000313" key="4">
    <source>
        <dbReference type="Proteomes" id="UP000612585"/>
    </source>
</evidence>
<feature type="region of interest" description="Disordered" evidence="1">
    <location>
        <begin position="102"/>
        <end position="121"/>
    </location>
</feature>
<dbReference type="InterPro" id="IPR003593">
    <property type="entry name" value="AAA+_ATPase"/>
</dbReference>
<comment type="caution">
    <text evidence="3">The sequence shown here is derived from an EMBL/GenBank/DDBJ whole genome shotgun (WGS) entry which is preliminary data.</text>
</comment>
<evidence type="ECO:0000256" key="1">
    <source>
        <dbReference type="SAM" id="MobiDB-lite"/>
    </source>
</evidence>
<organism evidence="3 4">
    <name type="scientific">Virgisporangium aurantiacum</name>
    <dbReference type="NCBI Taxonomy" id="175570"/>
    <lineage>
        <taxon>Bacteria</taxon>
        <taxon>Bacillati</taxon>
        <taxon>Actinomycetota</taxon>
        <taxon>Actinomycetes</taxon>
        <taxon>Micromonosporales</taxon>
        <taxon>Micromonosporaceae</taxon>
        <taxon>Virgisporangium</taxon>
    </lineage>
</organism>
<dbReference type="AlphaFoldDB" id="A0A8J4DX88"/>
<dbReference type="InterPro" id="IPR027417">
    <property type="entry name" value="P-loop_NTPase"/>
</dbReference>